<feature type="transmembrane region" description="Helical" evidence="7">
    <location>
        <begin position="36"/>
        <end position="56"/>
    </location>
</feature>
<feature type="domain" description="ABC transmembrane type-1" evidence="8">
    <location>
        <begin position="96"/>
        <end position="290"/>
    </location>
</feature>
<protein>
    <recommendedName>
        <fullName evidence="8">ABC transmembrane type-1 domain-containing protein</fullName>
    </recommendedName>
</protein>
<dbReference type="CDD" id="cd06261">
    <property type="entry name" value="TM_PBP2"/>
    <property type="match status" value="1"/>
</dbReference>
<organism evidence="9 10">
    <name type="scientific">Rugosimonospora africana</name>
    <dbReference type="NCBI Taxonomy" id="556532"/>
    <lineage>
        <taxon>Bacteria</taxon>
        <taxon>Bacillati</taxon>
        <taxon>Actinomycetota</taxon>
        <taxon>Actinomycetes</taxon>
        <taxon>Micromonosporales</taxon>
        <taxon>Micromonosporaceae</taxon>
        <taxon>Rugosimonospora</taxon>
    </lineage>
</organism>
<evidence type="ECO:0000256" key="4">
    <source>
        <dbReference type="ARBA" id="ARBA00022692"/>
    </source>
</evidence>
<dbReference type="RefSeq" id="WP_203918053.1">
    <property type="nucleotide sequence ID" value="NZ_BONZ01000023.1"/>
</dbReference>
<evidence type="ECO:0000256" key="6">
    <source>
        <dbReference type="ARBA" id="ARBA00023136"/>
    </source>
</evidence>
<dbReference type="PANTHER" id="PTHR43386:SF1">
    <property type="entry name" value="D,D-DIPEPTIDE TRANSPORT SYSTEM PERMEASE PROTEIN DDPC-RELATED"/>
    <property type="match status" value="1"/>
</dbReference>
<feature type="transmembrane region" description="Helical" evidence="7">
    <location>
        <begin position="160"/>
        <end position="179"/>
    </location>
</feature>
<evidence type="ECO:0000256" key="2">
    <source>
        <dbReference type="ARBA" id="ARBA00022448"/>
    </source>
</evidence>
<dbReference type="PROSITE" id="PS50928">
    <property type="entry name" value="ABC_TM1"/>
    <property type="match status" value="1"/>
</dbReference>
<dbReference type="AlphaFoldDB" id="A0A8J3QQ10"/>
<dbReference type="Proteomes" id="UP000642748">
    <property type="component" value="Unassembled WGS sequence"/>
</dbReference>
<proteinExistence type="inferred from homology"/>
<keyword evidence="10" id="KW-1185">Reference proteome</keyword>
<evidence type="ECO:0000313" key="9">
    <source>
        <dbReference type="EMBL" id="GIH14389.1"/>
    </source>
</evidence>
<accession>A0A8J3QQ10</accession>
<dbReference type="Gene3D" id="1.10.3720.10">
    <property type="entry name" value="MetI-like"/>
    <property type="match status" value="1"/>
</dbReference>
<feature type="transmembrane region" description="Helical" evidence="7">
    <location>
        <begin position="204"/>
        <end position="231"/>
    </location>
</feature>
<reference evidence="9" key="1">
    <citation type="submission" date="2021-01" db="EMBL/GenBank/DDBJ databases">
        <title>Whole genome shotgun sequence of Rugosimonospora africana NBRC 104875.</title>
        <authorList>
            <person name="Komaki H."/>
            <person name="Tamura T."/>
        </authorList>
    </citation>
    <scope>NUCLEOTIDE SEQUENCE</scope>
    <source>
        <strain evidence="9">NBRC 104875</strain>
    </source>
</reference>
<evidence type="ECO:0000256" key="1">
    <source>
        <dbReference type="ARBA" id="ARBA00004651"/>
    </source>
</evidence>
<dbReference type="PANTHER" id="PTHR43386">
    <property type="entry name" value="OLIGOPEPTIDE TRANSPORT SYSTEM PERMEASE PROTEIN APPC"/>
    <property type="match status" value="1"/>
</dbReference>
<dbReference type="EMBL" id="BONZ01000023">
    <property type="protein sequence ID" value="GIH14389.1"/>
    <property type="molecule type" value="Genomic_DNA"/>
</dbReference>
<evidence type="ECO:0000256" key="7">
    <source>
        <dbReference type="RuleBase" id="RU363032"/>
    </source>
</evidence>
<keyword evidence="2 7" id="KW-0813">Transport</keyword>
<keyword evidence="3" id="KW-1003">Cell membrane</keyword>
<dbReference type="GO" id="GO:0071916">
    <property type="term" value="F:dipeptide transmembrane transporter activity"/>
    <property type="evidence" value="ECO:0007669"/>
    <property type="project" value="TreeGrafter"/>
</dbReference>
<keyword evidence="6 7" id="KW-0472">Membrane</keyword>
<comment type="subcellular location">
    <subcellularLocation>
        <location evidence="1 7">Cell membrane</location>
        <topology evidence="1 7">Multi-pass membrane protein</topology>
    </subcellularLocation>
</comment>
<feature type="transmembrane region" description="Helical" evidence="7">
    <location>
        <begin position="131"/>
        <end position="154"/>
    </location>
</feature>
<evidence type="ECO:0000259" key="8">
    <source>
        <dbReference type="PROSITE" id="PS50928"/>
    </source>
</evidence>
<evidence type="ECO:0000256" key="3">
    <source>
        <dbReference type="ARBA" id="ARBA00022475"/>
    </source>
</evidence>
<evidence type="ECO:0000256" key="5">
    <source>
        <dbReference type="ARBA" id="ARBA00022989"/>
    </source>
</evidence>
<dbReference type="InterPro" id="IPR050366">
    <property type="entry name" value="BP-dependent_transpt_permease"/>
</dbReference>
<dbReference type="InterPro" id="IPR000515">
    <property type="entry name" value="MetI-like"/>
</dbReference>
<dbReference type="GO" id="GO:0005886">
    <property type="term" value="C:plasma membrane"/>
    <property type="evidence" value="ECO:0007669"/>
    <property type="project" value="UniProtKB-SubCell"/>
</dbReference>
<dbReference type="Pfam" id="PF00528">
    <property type="entry name" value="BPD_transp_1"/>
    <property type="match status" value="1"/>
</dbReference>
<feature type="transmembrane region" description="Helical" evidence="7">
    <location>
        <begin position="268"/>
        <end position="291"/>
    </location>
</feature>
<keyword evidence="4 7" id="KW-0812">Transmembrane</keyword>
<evidence type="ECO:0000313" key="10">
    <source>
        <dbReference type="Proteomes" id="UP000642748"/>
    </source>
</evidence>
<gene>
    <name evidence="9" type="ORF">Raf01_25610</name>
</gene>
<comment type="caution">
    <text evidence="9">The sequence shown here is derived from an EMBL/GenBank/DDBJ whole genome shotgun (WGS) entry which is preliminary data.</text>
</comment>
<name>A0A8J3QQ10_9ACTN</name>
<sequence>MTSLLVQPTGAAQAPTQTRRRGRGGILVAVLRNRKASIGLGIFVVFCLLAAVPQLFTSVRDPNKLAFTPSETPSGAHWLGTTALGQDIWAQLVYGTRQSLVIAVAAGLFATVLSVLIGVSAAYLGGVADDVLSLLTNVFLVIPTFPLIIILATYAGKGTLLVVLIVLVVTGWSYGANQLRAQALSLRNRDFLESARVRGERRSYIIVFEVLPTMTSLIVANFLGAALYSVLTAAGLQFLGLGDPNSISWGTMLYWSQNQQALQTGLPLWSIAPGACVALLGVAFALMNYAFDEISNPALRPVRRPRVRRVHS</sequence>
<keyword evidence="5 7" id="KW-1133">Transmembrane helix</keyword>
<dbReference type="SUPFAM" id="SSF161098">
    <property type="entry name" value="MetI-like"/>
    <property type="match status" value="1"/>
</dbReference>
<dbReference type="InterPro" id="IPR035906">
    <property type="entry name" value="MetI-like_sf"/>
</dbReference>
<comment type="similarity">
    <text evidence="7">Belongs to the binding-protein-dependent transport system permease family.</text>
</comment>
<feature type="transmembrane region" description="Helical" evidence="7">
    <location>
        <begin position="100"/>
        <end position="124"/>
    </location>
</feature>